<dbReference type="AlphaFoldDB" id="A0A5J9UAC4"/>
<gene>
    <name evidence="2" type="ORF">EJB05_36809</name>
</gene>
<evidence type="ECO:0000313" key="2">
    <source>
        <dbReference type="EMBL" id="TVU20595.1"/>
    </source>
</evidence>
<proteinExistence type="predicted"/>
<evidence type="ECO:0000313" key="3">
    <source>
        <dbReference type="Proteomes" id="UP000324897"/>
    </source>
</evidence>
<name>A0A5J9UAC4_9POAL</name>
<sequence length="214" mass="21615">MAEEQPGSRALAREAATPAEVNSVSVAAVQPVVLELHQAAAESASAAAEQPVQRVPAESIQAAAAAALPVQQVEAAAALPVQQMEAVAAAPRDQQVEATEGDSRESLAATRDGGDVNGADGGESSNGSGGLPPGAAAAMVTATAPSNPPPGVAYVEHVYVAARSMQMEINIRLVQEQPVPSGHNVTTEPSFQNPPRPKGSAGKPFSWSFDPDGG</sequence>
<feature type="region of interest" description="Disordered" evidence="1">
    <location>
        <begin position="89"/>
        <end position="150"/>
    </location>
</feature>
<accession>A0A5J9UAC4</accession>
<dbReference type="EMBL" id="RWGY01000029">
    <property type="protein sequence ID" value="TVU20595.1"/>
    <property type="molecule type" value="Genomic_DNA"/>
</dbReference>
<organism evidence="2 3">
    <name type="scientific">Eragrostis curvula</name>
    <name type="common">weeping love grass</name>
    <dbReference type="NCBI Taxonomy" id="38414"/>
    <lineage>
        <taxon>Eukaryota</taxon>
        <taxon>Viridiplantae</taxon>
        <taxon>Streptophyta</taxon>
        <taxon>Embryophyta</taxon>
        <taxon>Tracheophyta</taxon>
        <taxon>Spermatophyta</taxon>
        <taxon>Magnoliopsida</taxon>
        <taxon>Liliopsida</taxon>
        <taxon>Poales</taxon>
        <taxon>Poaceae</taxon>
        <taxon>PACMAD clade</taxon>
        <taxon>Chloridoideae</taxon>
        <taxon>Eragrostideae</taxon>
        <taxon>Eragrostidinae</taxon>
        <taxon>Eragrostis</taxon>
    </lineage>
</organism>
<evidence type="ECO:0000256" key="1">
    <source>
        <dbReference type="SAM" id="MobiDB-lite"/>
    </source>
</evidence>
<feature type="compositionally biased region" description="Low complexity" evidence="1">
    <location>
        <begin position="133"/>
        <end position="144"/>
    </location>
</feature>
<dbReference type="Gramene" id="TVU20595">
    <property type="protein sequence ID" value="TVU20595"/>
    <property type="gene ID" value="EJB05_36809"/>
</dbReference>
<protein>
    <submittedName>
        <fullName evidence="2">Uncharacterized protein</fullName>
    </submittedName>
</protein>
<dbReference type="Proteomes" id="UP000324897">
    <property type="component" value="Chromosome 7"/>
</dbReference>
<keyword evidence="3" id="KW-1185">Reference proteome</keyword>
<feature type="region of interest" description="Disordered" evidence="1">
    <location>
        <begin position="1"/>
        <end position="22"/>
    </location>
</feature>
<feature type="region of interest" description="Disordered" evidence="1">
    <location>
        <begin position="178"/>
        <end position="214"/>
    </location>
</feature>
<feature type="non-terminal residue" evidence="2">
    <location>
        <position position="1"/>
    </location>
</feature>
<comment type="caution">
    <text evidence="2">The sequence shown here is derived from an EMBL/GenBank/DDBJ whole genome shotgun (WGS) entry which is preliminary data.</text>
</comment>
<reference evidence="2 3" key="1">
    <citation type="journal article" date="2019" name="Sci. Rep.">
        <title>A high-quality genome of Eragrostis curvula grass provides insights into Poaceae evolution and supports new strategies to enhance forage quality.</title>
        <authorList>
            <person name="Carballo J."/>
            <person name="Santos B.A.C.M."/>
            <person name="Zappacosta D."/>
            <person name="Garbus I."/>
            <person name="Selva J.P."/>
            <person name="Gallo C.A."/>
            <person name="Diaz A."/>
            <person name="Albertini E."/>
            <person name="Caccamo M."/>
            <person name="Echenique V."/>
        </authorList>
    </citation>
    <scope>NUCLEOTIDE SEQUENCE [LARGE SCALE GENOMIC DNA]</scope>
    <source>
        <strain evidence="3">cv. Victoria</strain>
        <tissue evidence="2">Leaf</tissue>
    </source>
</reference>